<organism evidence="10 11">
    <name type="scientific">Maridesulfovibrio salexigens (strain ATCC 14822 / DSM 2638 / NCIMB 8403 / VKM B-1763)</name>
    <name type="common">Desulfovibrio salexigens</name>
    <dbReference type="NCBI Taxonomy" id="526222"/>
    <lineage>
        <taxon>Bacteria</taxon>
        <taxon>Pseudomonadati</taxon>
        <taxon>Thermodesulfobacteriota</taxon>
        <taxon>Desulfovibrionia</taxon>
        <taxon>Desulfovibrionales</taxon>
        <taxon>Desulfovibrionaceae</taxon>
        <taxon>Maridesulfovibrio</taxon>
    </lineage>
</organism>
<dbReference type="EMBL" id="CP001649">
    <property type="protein sequence ID" value="ACS78874.1"/>
    <property type="molecule type" value="Genomic_DNA"/>
</dbReference>
<dbReference type="GO" id="GO:0047804">
    <property type="term" value="F:cysteine-S-conjugate beta-lyase activity"/>
    <property type="evidence" value="ECO:0007669"/>
    <property type="project" value="UniProtKB-EC"/>
</dbReference>
<evidence type="ECO:0000313" key="11">
    <source>
        <dbReference type="Proteomes" id="UP000002601"/>
    </source>
</evidence>
<dbReference type="InterPro" id="IPR015422">
    <property type="entry name" value="PyrdxlP-dep_Trfase_small"/>
</dbReference>
<dbReference type="InterPro" id="IPR054542">
    <property type="entry name" value="Cys_met_metab_PP"/>
</dbReference>
<dbReference type="OrthoDB" id="9805807at2"/>
<evidence type="ECO:0000256" key="1">
    <source>
        <dbReference type="ARBA" id="ARBA00001933"/>
    </source>
</evidence>
<accession>C6BZ50</accession>
<dbReference type="AlphaFoldDB" id="C6BZ50"/>
<dbReference type="PANTHER" id="PTHR43500">
    <property type="entry name" value="CYSTATHIONINE BETA-LYASE-RELATED"/>
    <property type="match status" value="1"/>
</dbReference>
<dbReference type="InterPro" id="IPR015424">
    <property type="entry name" value="PyrdxlP-dep_Trfase"/>
</dbReference>
<dbReference type="RefSeq" id="WP_015850693.1">
    <property type="nucleotide sequence ID" value="NC_012881.1"/>
</dbReference>
<dbReference type="Proteomes" id="UP000002601">
    <property type="component" value="Chromosome"/>
</dbReference>
<proteinExistence type="inferred from homology"/>
<dbReference type="InterPro" id="IPR006233">
    <property type="entry name" value="Cys_b_lyase_bac"/>
</dbReference>
<dbReference type="PROSITE" id="PS00868">
    <property type="entry name" value="CYS_MET_METAB_PP"/>
    <property type="match status" value="1"/>
</dbReference>
<keyword evidence="4 10" id="KW-0456">Lyase</keyword>
<dbReference type="InterPro" id="IPR015421">
    <property type="entry name" value="PyrdxlP-dep_Trfase_major"/>
</dbReference>
<comment type="cofactor">
    <cofactor evidence="1 9">
        <name>pyridoxal 5'-phosphate</name>
        <dbReference type="ChEBI" id="CHEBI:597326"/>
    </cofactor>
</comment>
<evidence type="ECO:0000313" key="10">
    <source>
        <dbReference type="EMBL" id="ACS78874.1"/>
    </source>
</evidence>
<evidence type="ECO:0000256" key="5">
    <source>
        <dbReference type="ARBA" id="ARBA00046315"/>
    </source>
</evidence>
<dbReference type="GO" id="GO:0019346">
    <property type="term" value="P:transsulfuration"/>
    <property type="evidence" value="ECO:0007669"/>
    <property type="project" value="InterPro"/>
</dbReference>
<dbReference type="Gene3D" id="3.40.640.10">
    <property type="entry name" value="Type I PLP-dependent aspartate aminotransferase-like (Major domain)"/>
    <property type="match status" value="1"/>
</dbReference>
<dbReference type="NCBIfam" id="TIGR01324">
    <property type="entry name" value="cysta_beta_ly_B"/>
    <property type="match status" value="1"/>
</dbReference>
<keyword evidence="3 8" id="KW-0663">Pyridoxal phosphate</keyword>
<evidence type="ECO:0000256" key="4">
    <source>
        <dbReference type="ARBA" id="ARBA00023239"/>
    </source>
</evidence>
<dbReference type="InterPro" id="IPR000277">
    <property type="entry name" value="Cys/Met-Metab_PyrdxlP-dep_enz"/>
</dbReference>
<evidence type="ECO:0000256" key="2">
    <source>
        <dbReference type="ARBA" id="ARBA00009077"/>
    </source>
</evidence>
<feature type="modified residue" description="N6-(pyridoxal phosphate)lysine" evidence="8">
    <location>
        <position position="206"/>
    </location>
</feature>
<dbReference type="GO" id="GO:0019450">
    <property type="term" value="P:L-cysteine catabolic process to pyruvate"/>
    <property type="evidence" value="ECO:0007669"/>
    <property type="project" value="TreeGrafter"/>
</dbReference>
<evidence type="ECO:0000256" key="3">
    <source>
        <dbReference type="ARBA" id="ARBA00022898"/>
    </source>
</evidence>
<comment type="catalytic activity">
    <reaction evidence="6">
        <text>L,L-cystathionine + H2O = L-homocysteine + pyruvate + NH4(+)</text>
        <dbReference type="Rhea" id="RHEA:13965"/>
        <dbReference type="ChEBI" id="CHEBI:15361"/>
        <dbReference type="ChEBI" id="CHEBI:15377"/>
        <dbReference type="ChEBI" id="CHEBI:28938"/>
        <dbReference type="ChEBI" id="CHEBI:58161"/>
        <dbReference type="ChEBI" id="CHEBI:58199"/>
    </reaction>
</comment>
<protein>
    <submittedName>
        <fullName evidence="10">Cystathionine beta-lyase</fullName>
    </submittedName>
</protein>
<dbReference type="HOGENOM" id="CLU_018986_5_1_7"/>
<evidence type="ECO:0000256" key="6">
    <source>
        <dbReference type="ARBA" id="ARBA00047517"/>
    </source>
</evidence>
<dbReference type="Pfam" id="PF01053">
    <property type="entry name" value="Cys_Met_Meta_PP"/>
    <property type="match status" value="1"/>
</dbReference>
<comment type="similarity">
    <text evidence="2 9">Belongs to the trans-sulfuration enzymes family.</text>
</comment>
<evidence type="ECO:0000256" key="7">
    <source>
        <dbReference type="ARBA" id="ARBA00047625"/>
    </source>
</evidence>
<comment type="pathway">
    <text evidence="5">Amino-acid biosynthesis; L-methionine biosynthesis via de novo pathway; L-homocysteine from L-cystathionine: step 1/1.</text>
</comment>
<gene>
    <name evidence="10" type="ordered locus">Desal_0808</name>
</gene>
<dbReference type="eggNOG" id="COG0626">
    <property type="taxonomic scope" value="Bacteria"/>
</dbReference>
<dbReference type="STRING" id="526222.Desal_0808"/>
<sequence>MKNISTKLINSGKDEALKTINTINPPLHRASTVLFDSYADMLKANKGEFEGVEYGTCGMAAQKAFEAAMVELEGAHGCKTFQSGIAAIAMVLMAYTKQGDHILICDNVYGPTRHFCDGFLSKYGVEAEYLPSDAGAGVAEYIRENTTLLFMESPGSNTLEIQDVPAITEICREKGVVSVIDNTWATPLYFNPFEHGVDVSIQSCTKYITGHSDILLGSVSTNEQSWAAFAKCCGLFEVFAAQEDCYQALRGLRTLKVRLKAHEEAALEIAKWLEGHEMVESVIHPALESHPQHDLWKRYFKGSSGLFAFTLKNKYEDIDHSPFVDNLELFGLGYSWGGYKSLITGGKFRRTNHFGYEGKTIFRLNIGLEDVEDLKADLAQGLDRLK</sequence>
<dbReference type="Gene3D" id="3.90.1150.10">
    <property type="entry name" value="Aspartate Aminotransferase, domain 1"/>
    <property type="match status" value="1"/>
</dbReference>
<dbReference type="KEGG" id="dsa:Desal_0808"/>
<evidence type="ECO:0000256" key="9">
    <source>
        <dbReference type="RuleBase" id="RU362118"/>
    </source>
</evidence>
<dbReference type="SUPFAM" id="SSF53383">
    <property type="entry name" value="PLP-dependent transferases"/>
    <property type="match status" value="1"/>
</dbReference>
<dbReference type="PANTHER" id="PTHR43500:SF1">
    <property type="entry name" value="CYSTATHIONINE BETA-LYASE-RELATED"/>
    <property type="match status" value="1"/>
</dbReference>
<name>C6BZ50_MARSD</name>
<dbReference type="GO" id="GO:0030170">
    <property type="term" value="F:pyridoxal phosphate binding"/>
    <property type="evidence" value="ECO:0007669"/>
    <property type="project" value="InterPro"/>
</dbReference>
<dbReference type="PIRSF" id="PIRSF001434">
    <property type="entry name" value="CGS"/>
    <property type="match status" value="1"/>
</dbReference>
<dbReference type="FunFam" id="3.40.640.10:FF:000046">
    <property type="entry name" value="Cystathionine gamma-lyase"/>
    <property type="match status" value="1"/>
</dbReference>
<evidence type="ECO:0000256" key="8">
    <source>
        <dbReference type="PIRSR" id="PIRSR001434-2"/>
    </source>
</evidence>
<comment type="catalytic activity">
    <reaction evidence="7">
        <text>an S-substituted L-cysteine + H2O = a thiol + pyruvate + NH4(+)</text>
        <dbReference type="Rhea" id="RHEA:18121"/>
        <dbReference type="ChEBI" id="CHEBI:15361"/>
        <dbReference type="ChEBI" id="CHEBI:15377"/>
        <dbReference type="ChEBI" id="CHEBI:28938"/>
        <dbReference type="ChEBI" id="CHEBI:29256"/>
        <dbReference type="ChEBI" id="CHEBI:58717"/>
        <dbReference type="EC" id="4.4.1.13"/>
    </reaction>
</comment>
<keyword evidence="11" id="KW-1185">Reference proteome</keyword>
<reference evidence="10 11" key="1">
    <citation type="submission" date="2009-06" db="EMBL/GenBank/DDBJ databases">
        <title>Complete sequence of Desulfovibrio salexigens DSM 2638.</title>
        <authorList>
            <consortium name="US DOE Joint Genome Institute"/>
            <person name="Lucas S."/>
            <person name="Copeland A."/>
            <person name="Lapidus A."/>
            <person name="Glavina del Rio T."/>
            <person name="Tice H."/>
            <person name="Bruce D."/>
            <person name="Goodwin L."/>
            <person name="Pitluck S."/>
            <person name="Munk A.C."/>
            <person name="Brettin T."/>
            <person name="Detter J.C."/>
            <person name="Han C."/>
            <person name="Tapia R."/>
            <person name="Larimer F."/>
            <person name="Land M."/>
            <person name="Hauser L."/>
            <person name="Kyrpides N."/>
            <person name="Anderson I."/>
            <person name="Wall J.D."/>
            <person name="Arkin A.P."/>
            <person name="Dehal P."/>
            <person name="Chivian D."/>
            <person name="Giles B."/>
            <person name="Hazen T.C."/>
        </authorList>
    </citation>
    <scope>NUCLEOTIDE SEQUENCE [LARGE SCALE GENOMIC DNA]</scope>
    <source>
        <strain evidence="11">ATCC 14822 / DSM 2638 / NCIMB 8403 / VKM B-1763</strain>
    </source>
</reference>